<proteinExistence type="predicted"/>
<keyword evidence="2" id="KW-1185">Reference proteome</keyword>
<dbReference type="KEGG" id="ehx:EMIHUDRAFT_124543"/>
<dbReference type="PaxDb" id="2903-EOD12744"/>
<evidence type="ECO:0008006" key="3">
    <source>
        <dbReference type="Google" id="ProtNLM"/>
    </source>
</evidence>
<evidence type="ECO:0000313" key="1">
    <source>
        <dbReference type="EnsemblProtists" id="EOD12744"/>
    </source>
</evidence>
<dbReference type="GO" id="GO:0051082">
    <property type="term" value="F:unfolded protein binding"/>
    <property type="evidence" value="ECO:0007669"/>
    <property type="project" value="TreeGrafter"/>
</dbReference>
<dbReference type="GO" id="GO:0036503">
    <property type="term" value="P:ERAD pathway"/>
    <property type="evidence" value="ECO:0007669"/>
    <property type="project" value="TreeGrafter"/>
</dbReference>
<reference evidence="2" key="1">
    <citation type="journal article" date="2013" name="Nature">
        <title>Pan genome of the phytoplankton Emiliania underpins its global distribution.</title>
        <authorList>
            <person name="Read B.A."/>
            <person name="Kegel J."/>
            <person name="Klute M.J."/>
            <person name="Kuo A."/>
            <person name="Lefebvre S.C."/>
            <person name="Maumus F."/>
            <person name="Mayer C."/>
            <person name="Miller J."/>
            <person name="Monier A."/>
            <person name="Salamov A."/>
            <person name="Young J."/>
            <person name="Aguilar M."/>
            <person name="Claverie J.M."/>
            <person name="Frickenhaus S."/>
            <person name="Gonzalez K."/>
            <person name="Herman E.K."/>
            <person name="Lin Y.C."/>
            <person name="Napier J."/>
            <person name="Ogata H."/>
            <person name="Sarno A.F."/>
            <person name="Shmutz J."/>
            <person name="Schroeder D."/>
            <person name="de Vargas C."/>
            <person name="Verret F."/>
            <person name="von Dassow P."/>
            <person name="Valentin K."/>
            <person name="Van de Peer Y."/>
            <person name="Wheeler G."/>
            <person name="Dacks J.B."/>
            <person name="Delwiche C.F."/>
            <person name="Dyhrman S.T."/>
            <person name="Glockner G."/>
            <person name="John U."/>
            <person name="Richards T."/>
            <person name="Worden A.Z."/>
            <person name="Zhang X."/>
            <person name="Grigoriev I.V."/>
            <person name="Allen A.E."/>
            <person name="Bidle K."/>
            <person name="Borodovsky M."/>
            <person name="Bowler C."/>
            <person name="Brownlee C."/>
            <person name="Cock J.M."/>
            <person name="Elias M."/>
            <person name="Gladyshev V.N."/>
            <person name="Groth M."/>
            <person name="Guda C."/>
            <person name="Hadaegh A."/>
            <person name="Iglesias-Rodriguez M.D."/>
            <person name="Jenkins J."/>
            <person name="Jones B.M."/>
            <person name="Lawson T."/>
            <person name="Leese F."/>
            <person name="Lindquist E."/>
            <person name="Lobanov A."/>
            <person name="Lomsadze A."/>
            <person name="Malik S.B."/>
            <person name="Marsh M.E."/>
            <person name="Mackinder L."/>
            <person name="Mock T."/>
            <person name="Mueller-Roeber B."/>
            <person name="Pagarete A."/>
            <person name="Parker M."/>
            <person name="Probert I."/>
            <person name="Quesneville H."/>
            <person name="Raines C."/>
            <person name="Rensing S.A."/>
            <person name="Riano-Pachon D.M."/>
            <person name="Richier S."/>
            <person name="Rokitta S."/>
            <person name="Shiraiwa Y."/>
            <person name="Soanes D.M."/>
            <person name="van der Giezen M."/>
            <person name="Wahlund T.M."/>
            <person name="Williams B."/>
            <person name="Wilson W."/>
            <person name="Wolfe G."/>
            <person name="Wurch L.L."/>
        </authorList>
    </citation>
    <scope>NUCLEOTIDE SEQUENCE</scope>
</reference>
<dbReference type="RefSeq" id="XP_005765173.1">
    <property type="nucleotide sequence ID" value="XM_005765116.1"/>
</dbReference>
<dbReference type="GeneID" id="17258895"/>
<dbReference type="STRING" id="2903.R1DVF9"/>
<sequence>MLAVAALSRGAQAAAAAGGALELTAVLDPLSKEAQRAAPPPLGLSVTLHLNPSLQIDKFPLESFYRYVVSLEPSFDNAGRSLSPQLDRALFSSLRTPQVLTLHVDAPEAWLLECTEAAYDMDNLRLAELGERRRPSRRRDGDRRTVSAVYELASLLITGSCEDVGSRHPPNGLQLLLGTTAQPHATDTLVMRRRTGEPRRRPSVGWTVFTLRTAPALLAAGHSTRAFRGGMQRIDPATLTDAAAVRVTMADFTGANILLLAQKRPGLES</sequence>
<dbReference type="GO" id="GO:0018279">
    <property type="term" value="P:protein N-linked glycosylation via asparagine"/>
    <property type="evidence" value="ECO:0007669"/>
    <property type="project" value="TreeGrafter"/>
</dbReference>
<protein>
    <recommendedName>
        <fullName evidence="3">TGF-beta propeptide domain-containing protein</fullName>
    </recommendedName>
</protein>
<dbReference type="GO" id="GO:0003980">
    <property type="term" value="F:UDP-glucose:glycoprotein glucosyltransferase activity"/>
    <property type="evidence" value="ECO:0007669"/>
    <property type="project" value="InterPro"/>
</dbReference>
<organism evidence="1 2">
    <name type="scientific">Emiliania huxleyi (strain CCMP1516)</name>
    <dbReference type="NCBI Taxonomy" id="280463"/>
    <lineage>
        <taxon>Eukaryota</taxon>
        <taxon>Haptista</taxon>
        <taxon>Haptophyta</taxon>
        <taxon>Prymnesiophyceae</taxon>
        <taxon>Isochrysidales</taxon>
        <taxon>Noelaerhabdaceae</taxon>
        <taxon>Emiliania</taxon>
    </lineage>
</organism>
<dbReference type="PANTHER" id="PTHR11226">
    <property type="entry name" value="UDP-GLUCOSE GLYCOPROTEIN:GLUCOSYLTRANSFERASE"/>
    <property type="match status" value="1"/>
</dbReference>
<dbReference type="Proteomes" id="UP000013827">
    <property type="component" value="Unassembled WGS sequence"/>
</dbReference>
<dbReference type="EnsemblProtists" id="EOD12744">
    <property type="protein sequence ID" value="EOD12744"/>
    <property type="gene ID" value="EMIHUDRAFT_124543"/>
</dbReference>
<dbReference type="PANTHER" id="PTHR11226:SF0">
    <property type="entry name" value="UDP-GLUCOSE:GLYCOPROTEIN GLUCOSYLTRANSFERASE"/>
    <property type="match status" value="1"/>
</dbReference>
<evidence type="ECO:0000313" key="2">
    <source>
        <dbReference type="Proteomes" id="UP000013827"/>
    </source>
</evidence>
<dbReference type="GO" id="GO:0005783">
    <property type="term" value="C:endoplasmic reticulum"/>
    <property type="evidence" value="ECO:0007669"/>
    <property type="project" value="TreeGrafter"/>
</dbReference>
<dbReference type="InterPro" id="IPR009448">
    <property type="entry name" value="UDP-g_GGtrans"/>
</dbReference>
<dbReference type="AlphaFoldDB" id="A0A0D3INA9"/>
<dbReference type="HOGENOM" id="CLU_1036624_0_0_1"/>
<dbReference type="eggNOG" id="KOG1879">
    <property type="taxonomic scope" value="Eukaryota"/>
</dbReference>
<accession>A0A0D3INA9</accession>
<reference evidence="1" key="2">
    <citation type="submission" date="2024-10" db="UniProtKB">
        <authorList>
            <consortium name="EnsemblProtists"/>
        </authorList>
    </citation>
    <scope>IDENTIFICATION</scope>
</reference>
<name>A0A0D3INA9_EMIH1</name>